<accession>A0A2W5EHR6</accession>
<dbReference type="SUPFAM" id="SSF89447">
    <property type="entry name" value="AbrB/MazE/MraZ-like"/>
    <property type="match status" value="1"/>
</dbReference>
<dbReference type="AlphaFoldDB" id="A0A2W5EHR6"/>
<dbReference type="InterPro" id="IPR037914">
    <property type="entry name" value="SpoVT-AbrB_sf"/>
</dbReference>
<dbReference type="InterPro" id="IPR007159">
    <property type="entry name" value="SpoVT-AbrB_dom"/>
</dbReference>
<keyword evidence="1" id="KW-0238">DNA-binding</keyword>
<evidence type="ECO:0000259" key="2">
    <source>
        <dbReference type="PROSITE" id="PS51740"/>
    </source>
</evidence>
<name>A0A2W5EHR6_9HYPH</name>
<evidence type="ECO:0000313" key="3">
    <source>
        <dbReference type="EMBL" id="PZP41127.1"/>
    </source>
</evidence>
<dbReference type="InterPro" id="IPR035642">
    <property type="entry name" value="MraZ_N"/>
</dbReference>
<dbReference type="GO" id="GO:0003677">
    <property type="term" value="F:DNA binding"/>
    <property type="evidence" value="ECO:0007669"/>
    <property type="project" value="UniProtKB-UniRule"/>
</dbReference>
<sequence>MDRFLSNVTNRIDAKGRVSVPSPFR</sequence>
<organism evidence="3 4">
    <name type="scientific">Agrobacterium fabrum</name>
    <dbReference type="NCBI Taxonomy" id="1176649"/>
    <lineage>
        <taxon>Bacteria</taxon>
        <taxon>Pseudomonadati</taxon>
        <taxon>Pseudomonadota</taxon>
        <taxon>Alphaproteobacteria</taxon>
        <taxon>Hyphomicrobiales</taxon>
        <taxon>Rhizobiaceae</taxon>
        <taxon>Rhizobium/Agrobacterium group</taxon>
        <taxon>Agrobacterium</taxon>
        <taxon>Agrobacterium tumefaciens complex</taxon>
    </lineage>
</organism>
<evidence type="ECO:0000313" key="4">
    <source>
        <dbReference type="Proteomes" id="UP000249769"/>
    </source>
</evidence>
<dbReference type="PROSITE" id="PS51740">
    <property type="entry name" value="SPOVT_ABRB"/>
    <property type="match status" value="1"/>
</dbReference>
<feature type="non-terminal residue" evidence="3">
    <location>
        <position position="25"/>
    </location>
</feature>
<dbReference type="CDD" id="cd16320">
    <property type="entry name" value="MraZ_N"/>
    <property type="match status" value="1"/>
</dbReference>
<reference evidence="3 4" key="1">
    <citation type="submission" date="2017-08" db="EMBL/GenBank/DDBJ databases">
        <title>Infants hospitalized years apart are colonized by the same room-sourced microbial strains.</title>
        <authorList>
            <person name="Brooks B."/>
            <person name="Olm M.R."/>
            <person name="Firek B.A."/>
            <person name="Baker R."/>
            <person name="Thomas B.C."/>
            <person name="Morowitz M.J."/>
            <person name="Banfield J.F."/>
        </authorList>
    </citation>
    <scope>NUCLEOTIDE SEQUENCE [LARGE SCALE GENOMIC DNA]</scope>
    <source>
        <strain evidence="3">S2_009_000_R2_73</strain>
    </source>
</reference>
<dbReference type="EMBL" id="QFOL01000605">
    <property type="protein sequence ID" value="PZP41127.1"/>
    <property type="molecule type" value="Genomic_DNA"/>
</dbReference>
<comment type="caution">
    <text evidence="3">The sequence shown here is derived from an EMBL/GenBank/DDBJ whole genome shotgun (WGS) entry which is preliminary data.</text>
</comment>
<gene>
    <name evidence="3" type="ORF">DI595_23490</name>
</gene>
<dbReference type="Proteomes" id="UP000249769">
    <property type="component" value="Unassembled WGS sequence"/>
</dbReference>
<feature type="domain" description="SpoVT-AbrB" evidence="2">
    <location>
        <begin position="7"/>
        <end position="25"/>
    </location>
</feature>
<evidence type="ECO:0000256" key="1">
    <source>
        <dbReference type="PROSITE-ProRule" id="PRU01076"/>
    </source>
</evidence>
<protein>
    <submittedName>
        <fullName evidence="3">Transcriptional regulator MraZ</fullName>
    </submittedName>
</protein>
<proteinExistence type="predicted"/>